<organism evidence="2 3">
    <name type="scientific">Pseudoxanthomonas winnipegensis</name>
    <dbReference type="NCBI Taxonomy" id="2480810"/>
    <lineage>
        <taxon>Bacteria</taxon>
        <taxon>Pseudomonadati</taxon>
        <taxon>Pseudomonadota</taxon>
        <taxon>Gammaproteobacteria</taxon>
        <taxon>Lysobacterales</taxon>
        <taxon>Lysobacteraceae</taxon>
        <taxon>Pseudoxanthomonas</taxon>
    </lineage>
</organism>
<dbReference type="Gene3D" id="1.10.260.40">
    <property type="entry name" value="lambda repressor-like DNA-binding domains"/>
    <property type="match status" value="1"/>
</dbReference>
<sequence>MTRKPPGNVYGRRLREARDFYGFSQIHLAVAARLDESGASARISRYETGVHQPKLGLQKLFADVLALPISFFYIENDTEALSVLDAHRSEEPFRTLARVMRQLGQT</sequence>
<accession>A0AAW8GHJ5</accession>
<dbReference type="InterPro" id="IPR010982">
    <property type="entry name" value="Lambda_DNA-bd_dom_sf"/>
</dbReference>
<dbReference type="SUPFAM" id="SSF47413">
    <property type="entry name" value="lambda repressor-like DNA-binding domains"/>
    <property type="match status" value="1"/>
</dbReference>
<feature type="domain" description="HTH cro/C1-type" evidence="1">
    <location>
        <begin position="14"/>
        <end position="72"/>
    </location>
</feature>
<name>A0AAW8GHJ5_9GAMM</name>
<evidence type="ECO:0000313" key="3">
    <source>
        <dbReference type="Proteomes" id="UP001234354"/>
    </source>
</evidence>
<dbReference type="RefSeq" id="WP_306995022.1">
    <property type="nucleotide sequence ID" value="NZ_CAWZZE010000035.1"/>
</dbReference>
<protein>
    <submittedName>
        <fullName evidence="2">Transcriptional regulator with XRE-family HTH domain</fullName>
    </submittedName>
</protein>
<reference evidence="2" key="1">
    <citation type="submission" date="2023-07" db="EMBL/GenBank/DDBJ databases">
        <title>Functional and genomic diversity of the sorghum phyllosphere microbiome.</title>
        <authorList>
            <person name="Shade A."/>
        </authorList>
    </citation>
    <scope>NUCLEOTIDE SEQUENCE</scope>
    <source>
        <strain evidence="2">SORGH_AS_0908</strain>
    </source>
</reference>
<evidence type="ECO:0000259" key="1">
    <source>
        <dbReference type="PROSITE" id="PS50943"/>
    </source>
</evidence>
<gene>
    <name evidence="2" type="ORF">QE383_003545</name>
</gene>
<dbReference type="InterPro" id="IPR001387">
    <property type="entry name" value="Cro/C1-type_HTH"/>
</dbReference>
<dbReference type="EMBL" id="JAUTBB010000001">
    <property type="protein sequence ID" value="MDQ1121237.1"/>
    <property type="molecule type" value="Genomic_DNA"/>
</dbReference>
<dbReference type="SMART" id="SM00530">
    <property type="entry name" value="HTH_XRE"/>
    <property type="match status" value="1"/>
</dbReference>
<comment type="caution">
    <text evidence="2">The sequence shown here is derived from an EMBL/GenBank/DDBJ whole genome shotgun (WGS) entry which is preliminary data.</text>
</comment>
<dbReference type="Proteomes" id="UP001234354">
    <property type="component" value="Unassembled WGS sequence"/>
</dbReference>
<dbReference type="PROSITE" id="PS50943">
    <property type="entry name" value="HTH_CROC1"/>
    <property type="match status" value="1"/>
</dbReference>
<dbReference type="CDD" id="cd00093">
    <property type="entry name" value="HTH_XRE"/>
    <property type="match status" value="1"/>
</dbReference>
<dbReference type="AlphaFoldDB" id="A0AAW8GHJ5"/>
<evidence type="ECO:0000313" key="2">
    <source>
        <dbReference type="EMBL" id="MDQ1121237.1"/>
    </source>
</evidence>
<dbReference type="GO" id="GO:0003677">
    <property type="term" value="F:DNA binding"/>
    <property type="evidence" value="ECO:0007669"/>
    <property type="project" value="InterPro"/>
</dbReference>
<proteinExistence type="predicted"/>